<protein>
    <submittedName>
        <fullName evidence="2">Uncharacterized protein</fullName>
    </submittedName>
</protein>
<keyword evidence="1" id="KW-0732">Signal</keyword>
<dbReference type="Proteomes" id="UP000600101">
    <property type="component" value="Unassembled WGS sequence"/>
</dbReference>
<name>A0A9X0QWX6_9PROT</name>
<dbReference type="AlphaFoldDB" id="A0A9X0QWX6"/>
<feature type="chain" id="PRO_5040997896" evidence="1">
    <location>
        <begin position="20"/>
        <end position="140"/>
    </location>
</feature>
<dbReference type="RefSeq" id="WP_186770257.1">
    <property type="nucleotide sequence ID" value="NZ_JACOMF010000008.1"/>
</dbReference>
<keyword evidence="3" id="KW-1185">Reference proteome</keyword>
<evidence type="ECO:0000256" key="1">
    <source>
        <dbReference type="SAM" id="SignalP"/>
    </source>
</evidence>
<accession>A0A9X0QWX6</accession>
<sequence>MRRAALGILLLLTACAETGARTAGTAAPGEMLLARAPTIGALVRAAPLCGRPLTMLAQDRAARLETAAIALHQQQGGLAARDEFLRGMEPPAFDPRRRGSDRAAWCSAREAEITRLDAMLSGEDGKALVRSAEAVMGEVR</sequence>
<evidence type="ECO:0000313" key="2">
    <source>
        <dbReference type="EMBL" id="MBC4015479.1"/>
    </source>
</evidence>
<organism evidence="2 3">
    <name type="scientific">Siccirubricoccus deserti</name>
    <dbReference type="NCBI Taxonomy" id="2013562"/>
    <lineage>
        <taxon>Bacteria</taxon>
        <taxon>Pseudomonadati</taxon>
        <taxon>Pseudomonadota</taxon>
        <taxon>Alphaproteobacteria</taxon>
        <taxon>Acetobacterales</taxon>
        <taxon>Roseomonadaceae</taxon>
        <taxon>Siccirubricoccus</taxon>
    </lineage>
</organism>
<gene>
    <name evidence="2" type="ORF">H7965_09075</name>
</gene>
<reference evidence="2" key="1">
    <citation type="submission" date="2020-08" db="EMBL/GenBank/DDBJ databases">
        <authorList>
            <person name="Hu Y."/>
            <person name="Nguyen S.V."/>
            <person name="Li F."/>
            <person name="Fanning S."/>
        </authorList>
    </citation>
    <scope>NUCLEOTIDE SEQUENCE</scope>
    <source>
        <strain evidence="2">SYSU D8009</strain>
    </source>
</reference>
<proteinExistence type="predicted"/>
<feature type="signal peptide" evidence="1">
    <location>
        <begin position="1"/>
        <end position="19"/>
    </location>
</feature>
<comment type="caution">
    <text evidence="2">The sequence shown here is derived from an EMBL/GenBank/DDBJ whole genome shotgun (WGS) entry which is preliminary data.</text>
</comment>
<dbReference type="EMBL" id="JACOMF010000008">
    <property type="protein sequence ID" value="MBC4015479.1"/>
    <property type="molecule type" value="Genomic_DNA"/>
</dbReference>
<evidence type="ECO:0000313" key="3">
    <source>
        <dbReference type="Proteomes" id="UP000600101"/>
    </source>
</evidence>
<dbReference type="PROSITE" id="PS51257">
    <property type="entry name" value="PROKAR_LIPOPROTEIN"/>
    <property type="match status" value="1"/>
</dbReference>